<evidence type="ECO:0000313" key="2">
    <source>
        <dbReference type="Proteomes" id="UP000824533"/>
    </source>
</evidence>
<accession>A0ACC1DG42</accession>
<comment type="caution">
    <text evidence="1">The sequence shown here is derived from an EMBL/GenBank/DDBJ whole genome shotgun (WGS) entry which is preliminary data.</text>
</comment>
<reference evidence="1 2" key="1">
    <citation type="journal article" date="2021" name="Front. Genet.">
        <title>Chromosome-Level Genome Assembly Reveals Significant Gene Expansion in the Toll and IMD Signaling Pathways of Dendrolimus kikuchii.</title>
        <authorList>
            <person name="Zhou J."/>
            <person name="Wu P."/>
            <person name="Xiong Z."/>
            <person name="Liu N."/>
            <person name="Zhao N."/>
            <person name="Ji M."/>
            <person name="Qiu Y."/>
            <person name="Yang B."/>
        </authorList>
    </citation>
    <scope>NUCLEOTIDE SEQUENCE [LARGE SCALE GENOMIC DNA]</scope>
    <source>
        <strain evidence="1">Ann1</strain>
    </source>
</reference>
<sequence>MVVYTTSIPLIPQFYAGKSIFITGSSGFMGKVLVERLLSTCPDIGRLYLLMRPKRDVSPEKRLLHLKQSQVFDIIRQQCPSQLEKLVIIPGDTSLPDLGIELEYQPLLQDISIVFHSAATLKFDEPLKNAVKQNVQSVIRIMELCDAMPRIQAFVYVSTAYSNPELTTVEERVYKPPKPLQEVLSIADNISENILNEITKEYICPKPNTYTFTKALAEVAVVERWNRKYPVAIFRPTIVISSHMHPFPGWIENLNGPSGVMVSYGKGLLHAFRVKMHCRADMMPVDIVIDTLIAAAWEIGTDKPTAVKVYNCSSIENPTTWTDFKRSLTKHTREHPYNNVLWYPCAICVENRFLYKILEFLLQTAPLHIIQYILDRLQVKIKQNLITANQRLQSMNDVLGYFTTKEWTFTNDNVQKLRAKLSNEDREIFNIDVRTVKWNDQYEDFVKGTKKYFMKEKDEELKEAKLHLDR</sequence>
<organism evidence="1 2">
    <name type="scientific">Dendrolimus kikuchii</name>
    <dbReference type="NCBI Taxonomy" id="765133"/>
    <lineage>
        <taxon>Eukaryota</taxon>
        <taxon>Metazoa</taxon>
        <taxon>Ecdysozoa</taxon>
        <taxon>Arthropoda</taxon>
        <taxon>Hexapoda</taxon>
        <taxon>Insecta</taxon>
        <taxon>Pterygota</taxon>
        <taxon>Neoptera</taxon>
        <taxon>Endopterygota</taxon>
        <taxon>Lepidoptera</taxon>
        <taxon>Glossata</taxon>
        <taxon>Ditrysia</taxon>
        <taxon>Bombycoidea</taxon>
        <taxon>Lasiocampidae</taxon>
        <taxon>Dendrolimus</taxon>
    </lineage>
</organism>
<evidence type="ECO:0000313" key="1">
    <source>
        <dbReference type="EMBL" id="KAJ0182918.1"/>
    </source>
</evidence>
<gene>
    <name evidence="1" type="ORF">K1T71_000894</name>
</gene>
<keyword evidence="2" id="KW-1185">Reference proteome</keyword>
<proteinExistence type="predicted"/>
<dbReference type="Proteomes" id="UP000824533">
    <property type="component" value="Linkage Group LG02"/>
</dbReference>
<name>A0ACC1DG42_9NEOP</name>
<protein>
    <submittedName>
        <fullName evidence="1">Uncharacterized protein</fullName>
    </submittedName>
</protein>
<dbReference type="EMBL" id="CM034388">
    <property type="protein sequence ID" value="KAJ0182918.1"/>
    <property type="molecule type" value="Genomic_DNA"/>
</dbReference>